<feature type="domain" description="Luciferase-like" evidence="7">
    <location>
        <begin position="31"/>
        <end position="386"/>
    </location>
</feature>
<dbReference type="SUPFAM" id="SSF51679">
    <property type="entry name" value="Bacterial luciferase-like"/>
    <property type="match status" value="1"/>
</dbReference>
<keyword evidence="1 6" id="KW-0285">Flavoprotein</keyword>
<evidence type="ECO:0000256" key="3">
    <source>
        <dbReference type="ARBA" id="ARBA00023002"/>
    </source>
</evidence>
<dbReference type="RefSeq" id="WP_129241121.1">
    <property type="nucleotide sequence ID" value="NZ_UFQC01000011.1"/>
</dbReference>
<dbReference type="InterPro" id="IPR051260">
    <property type="entry name" value="Diverse_substr_monoxygenases"/>
</dbReference>
<keyword evidence="2 6" id="KW-0288">FMN</keyword>
<dbReference type="OrthoDB" id="4505903at2"/>
<dbReference type="GO" id="GO:0018529">
    <property type="term" value="F:nitrilotriacetate monooxygenase activity"/>
    <property type="evidence" value="ECO:0007669"/>
    <property type="project" value="UniProtKB-EC"/>
</dbReference>
<dbReference type="NCBIfam" id="TIGR03860">
    <property type="entry name" value="FMN_nitrolo"/>
    <property type="match status" value="1"/>
</dbReference>
<feature type="binding site" evidence="6">
    <location>
        <position position="146"/>
    </location>
    <ligand>
        <name>FMN</name>
        <dbReference type="ChEBI" id="CHEBI:58210"/>
    </ligand>
</feature>
<dbReference type="PANTHER" id="PTHR30011">
    <property type="entry name" value="ALKANESULFONATE MONOOXYGENASE-RELATED"/>
    <property type="match status" value="1"/>
</dbReference>
<dbReference type="Pfam" id="PF00296">
    <property type="entry name" value="Bac_luciferase"/>
    <property type="match status" value="1"/>
</dbReference>
<keyword evidence="3 8" id="KW-0560">Oxidoreductase</keyword>
<dbReference type="CDD" id="cd01095">
    <property type="entry name" value="Nitrilotriacetate_monoxgenase"/>
    <property type="match status" value="1"/>
</dbReference>
<dbReference type="AlphaFoldDB" id="A0A446CGL8"/>
<protein>
    <submittedName>
        <fullName evidence="8">Nitrilotriacetate monooxygenase component A</fullName>
        <ecNumber evidence="8">1.14.14.10</ecNumber>
    </submittedName>
</protein>
<dbReference type="InterPro" id="IPR016215">
    <property type="entry name" value="NTA_MOA"/>
</dbReference>
<dbReference type="PANTHER" id="PTHR30011:SF16">
    <property type="entry name" value="C2H2 FINGER DOMAIN TRANSCRIPTION FACTOR (EUROFUNG)-RELATED"/>
    <property type="match status" value="1"/>
</dbReference>
<feature type="binding site" evidence="6">
    <location>
        <position position="59"/>
    </location>
    <ligand>
        <name>FMN</name>
        <dbReference type="ChEBI" id="CHEBI:58210"/>
    </ligand>
</feature>
<feature type="binding site" evidence="6">
    <location>
        <position position="150"/>
    </location>
    <ligand>
        <name>FMN</name>
        <dbReference type="ChEBI" id="CHEBI:58210"/>
    </ligand>
</feature>
<gene>
    <name evidence="8" type="primary">ntaA_1</name>
    <name evidence="8" type="ORF">AVE30378_02416</name>
</gene>
<evidence type="ECO:0000256" key="2">
    <source>
        <dbReference type="ARBA" id="ARBA00022643"/>
    </source>
</evidence>
<evidence type="ECO:0000256" key="5">
    <source>
        <dbReference type="ARBA" id="ARBA00033748"/>
    </source>
</evidence>
<dbReference type="EC" id="1.14.14.10" evidence="8"/>
<sequence>MALSQRKLILGAEFHQSGDHEGGWRMPSAQPWRGTDLSYYQSLSRLAERGKMDFVFFADFLAYTPRIRQSIRWELEPLTLLAGVAAVTERIGLVATGSTLYTEPYNLARSFATLDHLSGGRAAWNIVTTGETATAGDFGHAQVVPHDQRYAHAHEYTALIRELWDSWDDAALAPDRDHGRYADPARVRPLDYDSGRHRVAGALNLPRPPQGHPVLVQAGSSEDGRNFAAAHAEMVFTAQPTLDYGQAFYQDMQRRVALAGRSPGSLKVVPGLLTVIGSTDEEARRLRNQLDDLLVPSVYANLLGSFGIDLSRFDLDDPVPENLGSVAGFEGIKSRLAIIEHLVRHWGDKPTIRQLIRRLAGSRGHFAVTGTPGKIAASIQTWFEQGAADGFIIKYSHLPGGIREFVDEVVPLLQRTGIYRNDYEGTTLREHLGLARPDRAQAGERQVA</sequence>
<feature type="binding site" evidence="6">
    <location>
        <position position="220"/>
    </location>
    <ligand>
        <name>FMN</name>
        <dbReference type="ChEBI" id="CHEBI:58210"/>
    </ligand>
</feature>
<name>A0A446CGL8_9BURK</name>
<feature type="binding site" evidence="6">
    <location>
        <position position="96"/>
    </location>
    <ligand>
        <name>FMN</name>
        <dbReference type="ChEBI" id="CHEBI:58210"/>
    </ligand>
</feature>
<dbReference type="InterPro" id="IPR011251">
    <property type="entry name" value="Luciferase-like_dom"/>
</dbReference>
<evidence type="ECO:0000313" key="9">
    <source>
        <dbReference type="Proteomes" id="UP000289465"/>
    </source>
</evidence>
<evidence type="ECO:0000256" key="6">
    <source>
        <dbReference type="PIRSR" id="PIRSR000337-1"/>
    </source>
</evidence>
<comment type="similarity">
    <text evidence="5">Belongs to the NtaA/SnaA/DszA monooxygenase family.</text>
</comment>
<evidence type="ECO:0000256" key="4">
    <source>
        <dbReference type="ARBA" id="ARBA00023033"/>
    </source>
</evidence>
<dbReference type="InterPro" id="IPR036661">
    <property type="entry name" value="Luciferase-like_sf"/>
</dbReference>
<reference evidence="8 9" key="1">
    <citation type="submission" date="2018-07" db="EMBL/GenBank/DDBJ databases">
        <authorList>
            <person name="Peeters C."/>
        </authorList>
    </citation>
    <scope>NUCLEOTIDE SEQUENCE [LARGE SCALE GENOMIC DNA]</scope>
    <source>
        <strain evidence="8 9">LMG 30378</strain>
    </source>
</reference>
<keyword evidence="4 8" id="KW-0503">Monooxygenase</keyword>
<organism evidence="8 9">
    <name type="scientific">Achromobacter veterisilvae</name>
    <dbReference type="NCBI Taxonomy" id="2069367"/>
    <lineage>
        <taxon>Bacteria</taxon>
        <taxon>Pseudomonadati</taxon>
        <taxon>Pseudomonadota</taxon>
        <taxon>Betaproteobacteria</taxon>
        <taxon>Burkholderiales</taxon>
        <taxon>Alcaligenaceae</taxon>
        <taxon>Achromobacter</taxon>
    </lineage>
</organism>
<evidence type="ECO:0000259" key="7">
    <source>
        <dbReference type="Pfam" id="PF00296"/>
    </source>
</evidence>
<evidence type="ECO:0000256" key="1">
    <source>
        <dbReference type="ARBA" id="ARBA00022630"/>
    </source>
</evidence>
<dbReference type="PIRSF" id="PIRSF000337">
    <property type="entry name" value="NTA_MOA"/>
    <property type="match status" value="1"/>
</dbReference>
<dbReference type="Gene3D" id="3.20.20.30">
    <property type="entry name" value="Luciferase-like domain"/>
    <property type="match status" value="1"/>
</dbReference>
<accession>A0A446CGL8</accession>
<dbReference type="Proteomes" id="UP000289465">
    <property type="component" value="Unassembled WGS sequence"/>
</dbReference>
<proteinExistence type="inferred from homology"/>
<evidence type="ECO:0000313" key="8">
    <source>
        <dbReference type="EMBL" id="SSW67044.1"/>
    </source>
</evidence>
<dbReference type="EMBL" id="UFQC01000011">
    <property type="protein sequence ID" value="SSW67044.1"/>
    <property type="molecule type" value="Genomic_DNA"/>
</dbReference>
<feature type="binding site" evidence="6">
    <location>
        <position position="221"/>
    </location>
    <ligand>
        <name>FMN</name>
        <dbReference type="ChEBI" id="CHEBI:58210"/>
    </ligand>
</feature>